<dbReference type="GO" id="GO:0003735">
    <property type="term" value="F:structural constituent of ribosome"/>
    <property type="evidence" value="ECO:0007669"/>
    <property type="project" value="TreeGrafter"/>
</dbReference>
<keyword evidence="3" id="KW-0809">Transit peptide</keyword>
<keyword evidence="5" id="KW-0496">Mitochondrion</keyword>
<gene>
    <name evidence="8" type="ORF">Syun_006626</name>
</gene>
<comment type="caution">
    <text evidence="8">The sequence shown here is derived from an EMBL/GenBank/DDBJ whole genome shotgun (WGS) entry which is preliminary data.</text>
</comment>
<dbReference type="GO" id="GO:0005763">
    <property type="term" value="C:mitochondrial small ribosomal subunit"/>
    <property type="evidence" value="ECO:0007669"/>
    <property type="project" value="TreeGrafter"/>
</dbReference>
<keyword evidence="9" id="KW-1185">Reference proteome</keyword>
<dbReference type="PANTHER" id="PTHR12810:SF0">
    <property type="entry name" value="SMALL RIBOSOMAL SUBUNIT PROTEIN MS29"/>
    <property type="match status" value="1"/>
</dbReference>
<evidence type="ECO:0000313" key="9">
    <source>
        <dbReference type="Proteomes" id="UP001420932"/>
    </source>
</evidence>
<dbReference type="Proteomes" id="UP001420932">
    <property type="component" value="Unassembled WGS sequence"/>
</dbReference>
<dbReference type="InterPro" id="IPR019368">
    <property type="entry name" value="Ribosomal_mS29"/>
</dbReference>
<evidence type="ECO:0000256" key="4">
    <source>
        <dbReference type="ARBA" id="ARBA00022980"/>
    </source>
</evidence>
<evidence type="ECO:0000256" key="6">
    <source>
        <dbReference type="ARBA" id="ARBA00023274"/>
    </source>
</evidence>
<evidence type="ECO:0000256" key="5">
    <source>
        <dbReference type="ARBA" id="ARBA00023128"/>
    </source>
</evidence>
<evidence type="ECO:0000256" key="3">
    <source>
        <dbReference type="ARBA" id="ARBA00022946"/>
    </source>
</evidence>
<dbReference type="EMBL" id="JBBNAF010000003">
    <property type="protein sequence ID" value="KAK9160285.1"/>
    <property type="molecule type" value="Genomic_DNA"/>
</dbReference>
<reference evidence="8 9" key="1">
    <citation type="submission" date="2024-01" db="EMBL/GenBank/DDBJ databases">
        <title>Genome assemblies of Stephania.</title>
        <authorList>
            <person name="Yang L."/>
        </authorList>
    </citation>
    <scope>NUCLEOTIDE SEQUENCE [LARGE SCALE GENOMIC DNA]</scope>
    <source>
        <strain evidence="8">YNDBR</strain>
        <tissue evidence="8">Leaf</tissue>
    </source>
</reference>
<accession>A0AAP0PYP2</accession>
<name>A0AAP0PYP2_9MAGN</name>
<evidence type="ECO:0000256" key="2">
    <source>
        <dbReference type="ARBA" id="ARBA00009863"/>
    </source>
</evidence>
<keyword evidence="4" id="KW-0689">Ribosomal protein</keyword>
<proteinExistence type="inferred from homology"/>
<dbReference type="AlphaFoldDB" id="A0AAP0PYP2"/>
<sequence>MKGVDSMAMPEGSTLYELIQTGITHTHASVGVLVRLRKELSLVKDIPVHIAIDQGMELEMFPTSEHLSFLELREFVQPSVDDDFASLKKELSGSLKAAVNEAHCAEENRLEQICLKRRDYFGLS</sequence>
<comment type="subcellular location">
    <subcellularLocation>
        <location evidence="1">Mitochondrion</location>
    </subcellularLocation>
</comment>
<dbReference type="PANTHER" id="PTHR12810">
    <property type="entry name" value="MITOCHONDRIAL 28S RIBOSOMAL PROTEIN S29"/>
    <property type="match status" value="1"/>
</dbReference>
<evidence type="ECO:0000256" key="7">
    <source>
        <dbReference type="ARBA" id="ARBA00035140"/>
    </source>
</evidence>
<evidence type="ECO:0000313" key="8">
    <source>
        <dbReference type="EMBL" id="KAK9160285.1"/>
    </source>
</evidence>
<protein>
    <recommendedName>
        <fullName evidence="7">Small ribosomal subunit protein mS29</fullName>
    </recommendedName>
</protein>
<keyword evidence="6" id="KW-0687">Ribonucleoprotein</keyword>
<organism evidence="8 9">
    <name type="scientific">Stephania yunnanensis</name>
    <dbReference type="NCBI Taxonomy" id="152371"/>
    <lineage>
        <taxon>Eukaryota</taxon>
        <taxon>Viridiplantae</taxon>
        <taxon>Streptophyta</taxon>
        <taxon>Embryophyta</taxon>
        <taxon>Tracheophyta</taxon>
        <taxon>Spermatophyta</taxon>
        <taxon>Magnoliopsida</taxon>
        <taxon>Ranunculales</taxon>
        <taxon>Menispermaceae</taxon>
        <taxon>Menispermoideae</taxon>
        <taxon>Cissampelideae</taxon>
        <taxon>Stephania</taxon>
    </lineage>
</organism>
<evidence type="ECO:0000256" key="1">
    <source>
        <dbReference type="ARBA" id="ARBA00004173"/>
    </source>
</evidence>
<comment type="similarity">
    <text evidence="2">Belongs to the mitochondrion-specific ribosomal protein mS29 family.</text>
</comment>